<evidence type="ECO:0000256" key="3">
    <source>
        <dbReference type="ARBA" id="ARBA00022793"/>
    </source>
</evidence>
<dbReference type="PANTHER" id="PTHR45677:SF8">
    <property type="entry name" value="CYSTEINE SULFINIC ACID DECARBOXYLASE"/>
    <property type="match status" value="1"/>
</dbReference>
<evidence type="ECO:0000256" key="6">
    <source>
        <dbReference type="PIRSR" id="PIRSR602129-50"/>
    </source>
</evidence>
<gene>
    <name evidence="9" type="ORF">BBF96_12390</name>
</gene>
<dbReference type="GO" id="GO:0030170">
    <property type="term" value="F:pyridoxal phosphate binding"/>
    <property type="evidence" value="ECO:0007669"/>
    <property type="project" value="InterPro"/>
</dbReference>
<dbReference type="GO" id="GO:0004058">
    <property type="term" value="F:aromatic-L-amino-acid decarboxylase activity"/>
    <property type="evidence" value="ECO:0007669"/>
    <property type="project" value="UniProtKB-ARBA"/>
</dbReference>
<reference evidence="9 10" key="1">
    <citation type="submission" date="2016-07" db="EMBL/GenBank/DDBJ databases">
        <title>Genome and transcriptome analysis of iron-reducing fermentative bacteria Anoxybacter fermentans.</title>
        <authorList>
            <person name="Zeng X."/>
            <person name="Shao Z."/>
        </authorList>
    </citation>
    <scope>NUCLEOTIDE SEQUENCE [LARGE SCALE GENOMIC DNA]</scope>
    <source>
        <strain evidence="9 10">DY22613</strain>
    </source>
</reference>
<dbReference type="OrthoDB" id="3335676at2"/>
<keyword evidence="8" id="KW-0175">Coiled coil</keyword>
<feature type="coiled-coil region" evidence="8">
    <location>
        <begin position="438"/>
        <end position="469"/>
    </location>
</feature>
<evidence type="ECO:0000256" key="1">
    <source>
        <dbReference type="ARBA" id="ARBA00001933"/>
    </source>
</evidence>
<dbReference type="Pfam" id="PF00282">
    <property type="entry name" value="Pyridoxal_deC"/>
    <property type="match status" value="2"/>
</dbReference>
<accession>A0A3Q9HS26</accession>
<dbReference type="PANTHER" id="PTHR45677">
    <property type="entry name" value="GLUTAMATE DECARBOXYLASE-RELATED"/>
    <property type="match status" value="1"/>
</dbReference>
<dbReference type="Gene3D" id="3.40.640.10">
    <property type="entry name" value="Type I PLP-dependent aspartate aminotransferase-like (Major domain)"/>
    <property type="match status" value="1"/>
</dbReference>
<dbReference type="RefSeq" id="WP_127017476.1">
    <property type="nucleotide sequence ID" value="NZ_CP016379.1"/>
</dbReference>
<dbReference type="GO" id="GO:0005737">
    <property type="term" value="C:cytoplasm"/>
    <property type="evidence" value="ECO:0007669"/>
    <property type="project" value="TreeGrafter"/>
</dbReference>
<feature type="modified residue" description="N6-(pyridoxal phosphate)lysine" evidence="6">
    <location>
        <position position="330"/>
    </location>
</feature>
<evidence type="ECO:0000256" key="8">
    <source>
        <dbReference type="SAM" id="Coils"/>
    </source>
</evidence>
<evidence type="ECO:0008006" key="11">
    <source>
        <dbReference type="Google" id="ProtNLM"/>
    </source>
</evidence>
<keyword evidence="3" id="KW-0210">Decarboxylase</keyword>
<dbReference type="GO" id="GO:0019752">
    <property type="term" value="P:carboxylic acid metabolic process"/>
    <property type="evidence" value="ECO:0007669"/>
    <property type="project" value="InterPro"/>
</dbReference>
<evidence type="ECO:0000313" key="9">
    <source>
        <dbReference type="EMBL" id="AZR74126.1"/>
    </source>
</evidence>
<evidence type="ECO:0000256" key="2">
    <source>
        <dbReference type="ARBA" id="ARBA00009533"/>
    </source>
</evidence>
<sequence length="549" mass="61569">MDVYSLFPSAGGEAEKRKFFLEQIEKLLCNIDARKDPELAILDGPIERNYSKLIDESKVPEKGQDLETLHQYLDQFAAGNPYSTKYLMFNADCLPSIPSLLGMLTAALLNSNAIWDISSPAAAEAEVRTIAMMADIIGYNPRLASGYFTYGGQGGIFSGLRIGIEKAAPGSRVNGIPNNLYCFTSKLAHFSLYKAVETGIGTEKVISISTNKDNSMNLNELKERMCEVIENGGKIALVLATAGTTDAFGIDDVRGIKKIIDDLVQTYKLDYVPHLHADGAMGGLYIFFTKYDFDKNPLQFNFRTLQALRKITERISGIKEADSISIDFHKLGQTPYNNSLFMVKDSRDLNLVNLKLDLCPYIGEKGYGDYFTGYTFECSRMASAIAAFANLITFGIEGFQKILGNYVNLTVKLREQLKTKCPLIKIVNHKNYGPISLLRIYNNEVEAVNELKNRAKKEEIIKINKLNEEFYSLLRENRRRMMFGDTKKCALLTAHDTKEQIPINGTKAFIISPYTTIEDIDEITTYLKNTYQQLMATKNQKYITVDSVG</sequence>
<protein>
    <recommendedName>
        <fullName evidence="11">Aspartate aminotransferase family protein</fullName>
    </recommendedName>
</protein>
<dbReference type="AlphaFoldDB" id="A0A3Q9HS26"/>
<dbReference type="EMBL" id="CP016379">
    <property type="protein sequence ID" value="AZR74126.1"/>
    <property type="molecule type" value="Genomic_DNA"/>
</dbReference>
<dbReference type="SUPFAM" id="SSF53383">
    <property type="entry name" value="PLP-dependent transferases"/>
    <property type="match status" value="1"/>
</dbReference>
<keyword evidence="5 7" id="KW-0456">Lyase</keyword>
<name>A0A3Q9HS26_9FIRM</name>
<comment type="cofactor">
    <cofactor evidence="1 6 7">
        <name>pyridoxal 5'-phosphate</name>
        <dbReference type="ChEBI" id="CHEBI:597326"/>
    </cofactor>
</comment>
<comment type="similarity">
    <text evidence="2 7">Belongs to the group II decarboxylase family.</text>
</comment>
<organism evidence="9 10">
    <name type="scientific">Anoxybacter fermentans</name>
    <dbReference type="NCBI Taxonomy" id="1323375"/>
    <lineage>
        <taxon>Bacteria</taxon>
        <taxon>Bacillati</taxon>
        <taxon>Bacillota</taxon>
        <taxon>Clostridia</taxon>
        <taxon>Halanaerobiales</taxon>
        <taxon>Anoxybacter</taxon>
    </lineage>
</organism>
<dbReference type="KEGG" id="aft:BBF96_12390"/>
<proteinExistence type="inferred from homology"/>
<dbReference type="Proteomes" id="UP000267250">
    <property type="component" value="Chromosome"/>
</dbReference>
<evidence type="ECO:0000256" key="7">
    <source>
        <dbReference type="RuleBase" id="RU000382"/>
    </source>
</evidence>
<evidence type="ECO:0000313" key="10">
    <source>
        <dbReference type="Proteomes" id="UP000267250"/>
    </source>
</evidence>
<keyword evidence="10" id="KW-1185">Reference proteome</keyword>
<evidence type="ECO:0000256" key="4">
    <source>
        <dbReference type="ARBA" id="ARBA00022898"/>
    </source>
</evidence>
<dbReference type="InterPro" id="IPR015421">
    <property type="entry name" value="PyrdxlP-dep_Trfase_major"/>
</dbReference>
<dbReference type="InterPro" id="IPR002129">
    <property type="entry name" value="PyrdxlP-dep_de-COase"/>
</dbReference>
<keyword evidence="4 6" id="KW-0663">Pyridoxal phosphate</keyword>
<dbReference type="InterPro" id="IPR015424">
    <property type="entry name" value="PyrdxlP-dep_Trfase"/>
</dbReference>
<evidence type="ECO:0000256" key="5">
    <source>
        <dbReference type="ARBA" id="ARBA00023239"/>
    </source>
</evidence>